<sequence>MDPASSGDDGGFVMQNHNHLIEAHLDDGLYVDEAGLVSFRTALRAINGWEKKPVLIHMGAITGVSLTVREKLSLYTHPTPVAVIGSTLMDKVLAAFFLRSPTHAKYFSSYDDALHWLISTPPFTALKSGVCPINGVWVRRFISGWFVRTGSRR</sequence>
<name>A0A5D0XWG6_9MICC</name>
<gene>
    <name evidence="1" type="ORF">FQ377_04025</name>
</gene>
<evidence type="ECO:0000313" key="1">
    <source>
        <dbReference type="EMBL" id="TYD00597.1"/>
    </source>
</evidence>
<evidence type="ECO:0008006" key="3">
    <source>
        <dbReference type="Google" id="ProtNLM"/>
    </source>
</evidence>
<dbReference type="OrthoDB" id="4943772at2"/>
<protein>
    <recommendedName>
        <fullName evidence="3">STAS/SEC14 domain-containing protein</fullName>
    </recommendedName>
</protein>
<dbReference type="Proteomes" id="UP000323410">
    <property type="component" value="Unassembled WGS sequence"/>
</dbReference>
<organism evidence="1 2">
    <name type="scientific">Arthrobacter echini</name>
    <dbReference type="NCBI Taxonomy" id="1529066"/>
    <lineage>
        <taxon>Bacteria</taxon>
        <taxon>Bacillati</taxon>
        <taxon>Actinomycetota</taxon>
        <taxon>Actinomycetes</taxon>
        <taxon>Micrococcales</taxon>
        <taxon>Micrococcaceae</taxon>
        <taxon>Arthrobacter</taxon>
    </lineage>
</organism>
<keyword evidence="2" id="KW-1185">Reference proteome</keyword>
<dbReference type="EMBL" id="VSLD01000001">
    <property type="protein sequence ID" value="TYD00597.1"/>
    <property type="molecule type" value="Genomic_DNA"/>
</dbReference>
<evidence type="ECO:0000313" key="2">
    <source>
        <dbReference type="Proteomes" id="UP000323410"/>
    </source>
</evidence>
<proteinExistence type="predicted"/>
<dbReference type="Gene3D" id="3.40.970.30">
    <property type="entry name" value="yp_829618.1 like domains"/>
    <property type="match status" value="1"/>
</dbReference>
<dbReference type="AlphaFoldDB" id="A0A5D0XWG6"/>
<accession>A0A5D0XWG6</accession>
<dbReference type="RefSeq" id="WP_148599898.1">
    <property type="nucleotide sequence ID" value="NZ_VSLD01000001.1"/>
</dbReference>
<reference evidence="1 2" key="1">
    <citation type="submission" date="2019-08" db="EMBL/GenBank/DDBJ databases">
        <title>Genone of Arthrobacter echini P9.</title>
        <authorList>
            <person name="Bowman J.P."/>
        </authorList>
    </citation>
    <scope>NUCLEOTIDE SEQUENCE [LARGE SCALE GENOMIC DNA]</scope>
    <source>
        <strain evidence="1 2">P9</strain>
    </source>
</reference>
<comment type="caution">
    <text evidence="1">The sequence shown here is derived from an EMBL/GenBank/DDBJ whole genome shotgun (WGS) entry which is preliminary data.</text>
</comment>